<dbReference type="InterPro" id="IPR016181">
    <property type="entry name" value="Acyl_CoA_acyltransferase"/>
</dbReference>
<sequence length="170" mass="18978">MLPLSSKRLRLREWHDDDAPFVLDMCSRWEVQRYIGPEPRVLGDLEAARAQIGRWQRRADGVRGVWAVEGLEGGQLLGALLLVELDGTGDTEIGWFFHPDAWGNGYAGEAAQTVLRYAFEAGLEEIFAVTHPGNEASQAVCRRLGMTGQGRTDRYYSMTCELFSLARTSS</sequence>
<dbReference type="InterPro" id="IPR000182">
    <property type="entry name" value="GNAT_dom"/>
</dbReference>
<dbReference type="EMBL" id="BOMN01000022">
    <property type="protein sequence ID" value="GIE18685.1"/>
    <property type="molecule type" value="Genomic_DNA"/>
</dbReference>
<evidence type="ECO:0000259" key="1">
    <source>
        <dbReference type="PROSITE" id="PS51186"/>
    </source>
</evidence>
<protein>
    <submittedName>
        <fullName evidence="2">Acetyltransferase</fullName>
    </submittedName>
</protein>
<feature type="domain" description="N-acetyltransferase" evidence="1">
    <location>
        <begin position="9"/>
        <end position="167"/>
    </location>
</feature>
<organism evidence="2 3">
    <name type="scientific">Winogradskya humida</name>
    <dbReference type="NCBI Taxonomy" id="113566"/>
    <lineage>
        <taxon>Bacteria</taxon>
        <taxon>Bacillati</taxon>
        <taxon>Actinomycetota</taxon>
        <taxon>Actinomycetes</taxon>
        <taxon>Micromonosporales</taxon>
        <taxon>Micromonosporaceae</taxon>
        <taxon>Winogradskya</taxon>
    </lineage>
</organism>
<accession>A0ABQ3ZJC1</accession>
<evidence type="ECO:0000313" key="2">
    <source>
        <dbReference type="EMBL" id="GIE18685.1"/>
    </source>
</evidence>
<dbReference type="InterPro" id="IPR051531">
    <property type="entry name" value="N-acetyltransferase"/>
</dbReference>
<dbReference type="PANTHER" id="PTHR43792">
    <property type="entry name" value="GNAT FAMILY, PUTATIVE (AFU_ORTHOLOGUE AFUA_3G00765)-RELATED-RELATED"/>
    <property type="match status" value="1"/>
</dbReference>
<dbReference type="Pfam" id="PF13302">
    <property type="entry name" value="Acetyltransf_3"/>
    <property type="match status" value="1"/>
</dbReference>
<proteinExistence type="predicted"/>
<dbReference type="Gene3D" id="3.40.630.30">
    <property type="match status" value="1"/>
</dbReference>
<reference evidence="2 3" key="1">
    <citation type="submission" date="2021-01" db="EMBL/GenBank/DDBJ databases">
        <title>Whole genome shotgun sequence of Actinoplanes humidus NBRC 14915.</title>
        <authorList>
            <person name="Komaki H."/>
            <person name="Tamura T."/>
        </authorList>
    </citation>
    <scope>NUCLEOTIDE SEQUENCE [LARGE SCALE GENOMIC DNA]</scope>
    <source>
        <strain evidence="2 3">NBRC 14915</strain>
    </source>
</reference>
<dbReference type="RefSeq" id="WP_203835942.1">
    <property type="nucleotide sequence ID" value="NZ_BAAATV010000003.1"/>
</dbReference>
<gene>
    <name evidence="2" type="ORF">Ahu01nite_017870</name>
</gene>
<keyword evidence="3" id="KW-1185">Reference proteome</keyword>
<dbReference type="PANTHER" id="PTHR43792:SF1">
    <property type="entry name" value="N-ACETYLTRANSFERASE DOMAIN-CONTAINING PROTEIN"/>
    <property type="match status" value="1"/>
</dbReference>
<dbReference type="SUPFAM" id="SSF55729">
    <property type="entry name" value="Acyl-CoA N-acyltransferases (Nat)"/>
    <property type="match status" value="1"/>
</dbReference>
<dbReference type="Proteomes" id="UP000603200">
    <property type="component" value="Unassembled WGS sequence"/>
</dbReference>
<dbReference type="PROSITE" id="PS51186">
    <property type="entry name" value="GNAT"/>
    <property type="match status" value="1"/>
</dbReference>
<evidence type="ECO:0000313" key="3">
    <source>
        <dbReference type="Proteomes" id="UP000603200"/>
    </source>
</evidence>
<comment type="caution">
    <text evidence="2">The sequence shown here is derived from an EMBL/GenBank/DDBJ whole genome shotgun (WGS) entry which is preliminary data.</text>
</comment>
<name>A0ABQ3ZJC1_9ACTN</name>